<dbReference type="EMBL" id="LFZO01000246">
    <property type="protein sequence ID" value="KXT10651.1"/>
    <property type="molecule type" value="Genomic_DNA"/>
</dbReference>
<dbReference type="InterPro" id="IPR036418">
    <property type="entry name" value="Cyt_c_oxidase_su6a_sf"/>
</dbReference>
<dbReference type="GO" id="GO:0005743">
    <property type="term" value="C:mitochondrial inner membrane"/>
    <property type="evidence" value="ECO:0007669"/>
    <property type="project" value="UniProtKB-SubCell"/>
</dbReference>
<dbReference type="SUPFAM" id="SSF56784">
    <property type="entry name" value="HAD-like"/>
    <property type="match status" value="1"/>
</dbReference>
<organism evidence="11 12">
    <name type="scientific">Pseudocercospora musae</name>
    <dbReference type="NCBI Taxonomy" id="113226"/>
    <lineage>
        <taxon>Eukaryota</taxon>
        <taxon>Fungi</taxon>
        <taxon>Dikarya</taxon>
        <taxon>Ascomycota</taxon>
        <taxon>Pezizomycotina</taxon>
        <taxon>Dothideomycetes</taxon>
        <taxon>Dothideomycetidae</taxon>
        <taxon>Mycosphaerellales</taxon>
        <taxon>Mycosphaerellaceae</taxon>
        <taxon>Pseudocercospora</taxon>
    </lineage>
</organism>
<dbReference type="PANTHER" id="PTHR14269">
    <property type="entry name" value="CDP-DIACYLGLYCEROL--GLYCEROL-3-PHOSPHATE 3-PHOSPHATIDYLTRANSFERASE-RELATED"/>
    <property type="match status" value="1"/>
</dbReference>
<gene>
    <name evidence="11" type="ORF">AC579_6352</name>
</gene>
<dbReference type="InterPro" id="IPR006357">
    <property type="entry name" value="HAD-SF_hydro_IIA"/>
</dbReference>
<dbReference type="InterPro" id="IPR006353">
    <property type="entry name" value="HAD-SF_hydro_IIA_CECR5"/>
</dbReference>
<dbReference type="SUPFAM" id="SSF81411">
    <property type="entry name" value="Mitochondrial cytochrome c oxidase subunit VIa"/>
    <property type="match status" value="1"/>
</dbReference>
<comment type="pathway">
    <text evidence="2">Energy metabolism; oxidative phosphorylation.</text>
</comment>
<dbReference type="Proteomes" id="UP000073492">
    <property type="component" value="Unassembled WGS sequence"/>
</dbReference>
<keyword evidence="6" id="KW-0809">Transit peptide</keyword>
<comment type="similarity">
    <text evidence="3">Belongs to the cytochrome c oxidase subunit 6A family.</text>
</comment>
<sequence>MLGLRAARKFTPAVRRVTQKRLESSLSGPADNAFNRERQAVKEHAAATSGPGDVVLKEAAIVVIPSLCIAAVNAWRLWDEHWEHKSHEGPIEERIEYPYMNIRTKNFFWGDGDKTLFWNPKVNHHKAPDADKALSADCTLPLHYAINEALSSYMDSLISVFKTLQMAVCLNLQLCLPHYAQHDVKSFRMAVALPTVLENYGADHLALHLMNSSSLNGYDIANTHSCAESHSIAAQTALPYCSIGVPDFAFAFDIDGVLVRSSAPLPGASKALQYLQKERIPFILLTNGGGKSEEERVADLSAKLDVELDVSLIVQSHTPFAEMKHLHDKTVLVVGGDYDKCQLVAQKYGFKNVVTPGDLVVAYPDIWPFSKVFLDYYRNFAKPLPKPITSPSNPESASDGNRLKVDAVFVYNDPRDWGLDAAVILDAMLSKEGYLGTLSSKNGDVRLPNNGYQQDGQPPLYYSNPDLWWATSYHISRLGQGGFKGAFDGLWSAVTGGARLEQTVIGKPSQETYEFAETRLRRHRKALFHHIGLNDPLRQVYMIGDNPESDIRGANNYQSPHGSKWTSILLRTGVYQDGTEPSCKPDVIKDNVLQAVEWAVEDANKR</sequence>
<dbReference type="InterPro" id="IPR001349">
    <property type="entry name" value="Cyt_c_oxidase_su6a"/>
</dbReference>
<dbReference type="NCBIfam" id="TIGR01456">
    <property type="entry name" value="CECR5"/>
    <property type="match status" value="1"/>
</dbReference>
<keyword evidence="12" id="KW-1185">Reference proteome</keyword>
<evidence type="ECO:0000256" key="7">
    <source>
        <dbReference type="ARBA" id="ARBA00022989"/>
    </source>
</evidence>
<dbReference type="InterPro" id="IPR050324">
    <property type="entry name" value="CDP-alcohol_PTase-I"/>
</dbReference>
<dbReference type="UniPathway" id="UPA00705"/>
<dbReference type="NCBIfam" id="TIGR01460">
    <property type="entry name" value="HAD-SF-IIA"/>
    <property type="match status" value="1"/>
</dbReference>
<proteinExistence type="inferred from homology"/>
<protein>
    <submittedName>
        <fullName evidence="11">Uncharacterized protein</fullName>
    </submittedName>
</protein>
<evidence type="ECO:0000256" key="4">
    <source>
        <dbReference type="ARBA" id="ARBA00022692"/>
    </source>
</evidence>
<evidence type="ECO:0000256" key="3">
    <source>
        <dbReference type="ARBA" id="ARBA00005553"/>
    </source>
</evidence>
<dbReference type="PANTHER" id="PTHR14269:SF57">
    <property type="entry name" value="SUPERFAMILY HYDROLASE, PUTATIVE (AFU_ORTHOLOGUE AFUA_2G02580)-RELATED"/>
    <property type="match status" value="1"/>
</dbReference>
<dbReference type="AlphaFoldDB" id="A0A139I7B9"/>
<dbReference type="InterPro" id="IPR036412">
    <property type="entry name" value="HAD-like_sf"/>
</dbReference>
<accession>A0A139I7B9</accession>
<reference evidence="11 12" key="1">
    <citation type="submission" date="2015-07" db="EMBL/GenBank/DDBJ databases">
        <title>Comparative genomics of the Sigatoka disease complex on banana suggests a link between parallel evolutionary changes in Pseudocercospora fijiensis and Pseudocercospora eumusae and increased virulence on the banana host.</title>
        <authorList>
            <person name="Chang T.-C."/>
            <person name="Salvucci A."/>
            <person name="Crous P.W."/>
            <person name="Stergiopoulos I."/>
        </authorList>
    </citation>
    <scope>NUCLEOTIDE SEQUENCE [LARGE SCALE GENOMIC DNA]</scope>
    <source>
        <strain evidence="11 12">CBS 116634</strain>
    </source>
</reference>
<evidence type="ECO:0000256" key="8">
    <source>
        <dbReference type="ARBA" id="ARBA00023002"/>
    </source>
</evidence>
<keyword evidence="4" id="KW-0812">Transmembrane</keyword>
<dbReference type="GO" id="GO:0006119">
    <property type="term" value="P:oxidative phosphorylation"/>
    <property type="evidence" value="ECO:0007669"/>
    <property type="project" value="UniProtKB-UniPathway"/>
</dbReference>
<evidence type="ECO:0000256" key="9">
    <source>
        <dbReference type="ARBA" id="ARBA00023128"/>
    </source>
</evidence>
<keyword evidence="7" id="KW-1133">Transmembrane helix</keyword>
<keyword evidence="10" id="KW-0472">Membrane</keyword>
<dbReference type="InterPro" id="IPR018507">
    <property type="entry name" value="Cyt_c_oxidase_su6a_CS"/>
</dbReference>
<dbReference type="Pfam" id="PF13242">
    <property type="entry name" value="Hydrolase_like"/>
    <property type="match status" value="1"/>
</dbReference>
<dbReference type="OrthoDB" id="270009at2759"/>
<dbReference type="PROSITE" id="PS01329">
    <property type="entry name" value="COX6A"/>
    <property type="match status" value="1"/>
</dbReference>
<dbReference type="Pfam" id="PF13344">
    <property type="entry name" value="Hydrolase_6"/>
    <property type="match status" value="1"/>
</dbReference>
<dbReference type="GO" id="GO:0046474">
    <property type="term" value="P:glycerophospholipid biosynthetic process"/>
    <property type="evidence" value="ECO:0007669"/>
    <property type="project" value="TreeGrafter"/>
</dbReference>
<comment type="caution">
    <text evidence="11">The sequence shown here is derived from an EMBL/GenBank/DDBJ whole genome shotgun (WGS) entry which is preliminary data.</text>
</comment>
<dbReference type="Gene3D" id="4.10.95.10">
    <property type="entry name" value="Cytochrome c oxidase, subunit VIa"/>
    <property type="match status" value="1"/>
</dbReference>
<evidence type="ECO:0000256" key="5">
    <source>
        <dbReference type="ARBA" id="ARBA00022792"/>
    </source>
</evidence>
<evidence type="ECO:0000256" key="6">
    <source>
        <dbReference type="ARBA" id="ARBA00022946"/>
    </source>
</evidence>
<evidence type="ECO:0000256" key="10">
    <source>
        <dbReference type="ARBA" id="ARBA00023136"/>
    </source>
</evidence>
<name>A0A139I7B9_9PEZI</name>
<dbReference type="Pfam" id="PF02046">
    <property type="entry name" value="COX6A"/>
    <property type="match status" value="1"/>
</dbReference>
<evidence type="ECO:0000256" key="2">
    <source>
        <dbReference type="ARBA" id="ARBA00004673"/>
    </source>
</evidence>
<keyword evidence="8" id="KW-0560">Oxidoreductase</keyword>
<keyword evidence="5" id="KW-0999">Mitochondrion inner membrane</keyword>
<dbReference type="STRING" id="113226.A0A139I7B9"/>
<evidence type="ECO:0000313" key="11">
    <source>
        <dbReference type="EMBL" id="KXT10651.1"/>
    </source>
</evidence>
<dbReference type="GO" id="GO:0016491">
    <property type="term" value="F:oxidoreductase activity"/>
    <property type="evidence" value="ECO:0007669"/>
    <property type="project" value="UniProtKB-KW"/>
</dbReference>
<keyword evidence="9" id="KW-0496">Mitochondrion</keyword>
<dbReference type="InterPro" id="IPR023214">
    <property type="entry name" value="HAD_sf"/>
</dbReference>
<evidence type="ECO:0000256" key="1">
    <source>
        <dbReference type="ARBA" id="ARBA00004434"/>
    </source>
</evidence>
<comment type="subcellular location">
    <subcellularLocation>
        <location evidence="1">Mitochondrion inner membrane</location>
        <topology evidence="1">Single-pass membrane protein</topology>
    </subcellularLocation>
</comment>
<evidence type="ECO:0000313" key="12">
    <source>
        <dbReference type="Proteomes" id="UP000073492"/>
    </source>
</evidence>
<dbReference type="Gene3D" id="3.40.50.1000">
    <property type="entry name" value="HAD superfamily/HAD-like"/>
    <property type="match status" value="2"/>
</dbReference>